<sequence>WVRNKERIFSWIYSIFPMKLSLKSSVTSIFSQDLRRWDAIRDWMHFFGREKADYMNILVGNGNITVSFDDIHCKNMRIGKETIDKFGILANSMTFDRVKAKFMDKHVFESGIIDGIGALRVSFDYNHKLSEDLLRKVMRNKEKLELPRKIPAANLRRIHDNFAEFSRLFG</sequence>
<keyword evidence="2" id="KW-1185">Reference proteome</keyword>
<dbReference type="AlphaFoldDB" id="A0AAV5X426"/>
<protein>
    <submittedName>
        <fullName evidence="1">Uncharacterized protein</fullName>
    </submittedName>
</protein>
<dbReference type="EMBL" id="BTSY01000074">
    <property type="protein sequence ID" value="GMT37227.1"/>
    <property type="molecule type" value="Genomic_DNA"/>
</dbReference>
<feature type="non-terminal residue" evidence="1">
    <location>
        <position position="1"/>
    </location>
</feature>
<reference evidence="1" key="1">
    <citation type="submission" date="2023-10" db="EMBL/GenBank/DDBJ databases">
        <title>Genome assembly of Pristionchus species.</title>
        <authorList>
            <person name="Yoshida K."/>
            <person name="Sommer R.J."/>
        </authorList>
    </citation>
    <scope>NUCLEOTIDE SEQUENCE</scope>
    <source>
        <strain evidence="1">RS5133</strain>
    </source>
</reference>
<comment type="caution">
    <text evidence="1">The sequence shown here is derived from an EMBL/GenBank/DDBJ whole genome shotgun (WGS) entry which is preliminary data.</text>
</comment>
<dbReference type="Proteomes" id="UP001432322">
    <property type="component" value="Unassembled WGS sequence"/>
</dbReference>
<proteinExistence type="predicted"/>
<evidence type="ECO:0000313" key="2">
    <source>
        <dbReference type="Proteomes" id="UP001432322"/>
    </source>
</evidence>
<name>A0AAV5X426_9BILA</name>
<evidence type="ECO:0000313" key="1">
    <source>
        <dbReference type="EMBL" id="GMT37227.1"/>
    </source>
</evidence>
<accession>A0AAV5X426</accession>
<organism evidence="1 2">
    <name type="scientific">Pristionchus fissidentatus</name>
    <dbReference type="NCBI Taxonomy" id="1538716"/>
    <lineage>
        <taxon>Eukaryota</taxon>
        <taxon>Metazoa</taxon>
        <taxon>Ecdysozoa</taxon>
        <taxon>Nematoda</taxon>
        <taxon>Chromadorea</taxon>
        <taxon>Rhabditida</taxon>
        <taxon>Rhabditina</taxon>
        <taxon>Diplogasteromorpha</taxon>
        <taxon>Diplogasteroidea</taxon>
        <taxon>Neodiplogasteridae</taxon>
        <taxon>Pristionchus</taxon>
    </lineage>
</organism>
<gene>
    <name evidence="1" type="ORF">PFISCL1PPCAC_28524</name>
</gene>